<dbReference type="EMBL" id="JAGUCO010000042">
    <property type="protein sequence ID" value="MBS2101138.1"/>
    <property type="molecule type" value="Genomic_DNA"/>
</dbReference>
<dbReference type="Proteomes" id="UP000708576">
    <property type="component" value="Unassembled WGS sequence"/>
</dbReference>
<protein>
    <submittedName>
        <fullName evidence="2">Uncharacterized protein</fullName>
    </submittedName>
</protein>
<keyword evidence="3" id="KW-1185">Reference proteome</keyword>
<comment type="caution">
    <text evidence="2">The sequence shown here is derived from an EMBL/GenBank/DDBJ whole genome shotgun (WGS) entry which is preliminary data.</text>
</comment>
<keyword evidence="1" id="KW-1133">Transmembrane helix</keyword>
<keyword evidence="1" id="KW-0812">Transmembrane</keyword>
<evidence type="ECO:0000256" key="1">
    <source>
        <dbReference type="SAM" id="Phobius"/>
    </source>
</evidence>
<name>A0ABS5K1Y8_9BACT</name>
<evidence type="ECO:0000313" key="2">
    <source>
        <dbReference type="EMBL" id="MBS2101138.1"/>
    </source>
</evidence>
<dbReference type="RefSeq" id="WP_212220341.1">
    <property type="nucleotide sequence ID" value="NZ_JAGUCO010000042.1"/>
</dbReference>
<keyword evidence="1" id="KW-0472">Membrane</keyword>
<feature type="transmembrane region" description="Helical" evidence="1">
    <location>
        <begin position="6"/>
        <end position="28"/>
    </location>
</feature>
<proteinExistence type="predicted"/>
<sequence>MQQIELIKIALSSSVIAGIVSAIVSYFITLKLKKYDFKTEYFKEILKKRLTAYQYIENQIGILKGVVIDDDRKSYHLIFDNGETKFLEYQQNLFIAISYSLWIDDETVKDLEKLNSLFFNLNNHVHDKNNDEIVMIGKEYYQRISDLRFKLENSVKRGLYNLHDVKKAFRTKKKNEKRFVYEE</sequence>
<accession>A0ABS5K1Y8</accession>
<reference evidence="2 3" key="1">
    <citation type="journal article" date="2015" name="Int. J. Syst. Evol. Microbiol.">
        <title>Carboxylicivirga linearis sp. nov., isolated from a sea cucumber culture pond.</title>
        <authorList>
            <person name="Wang F.Q."/>
            <person name="Zhou Y.X."/>
            <person name="Lin X.Z."/>
            <person name="Chen G.J."/>
            <person name="Du Z.J."/>
        </authorList>
    </citation>
    <scope>NUCLEOTIDE SEQUENCE [LARGE SCALE GENOMIC DNA]</scope>
    <source>
        <strain evidence="2 3">FB218</strain>
    </source>
</reference>
<evidence type="ECO:0000313" key="3">
    <source>
        <dbReference type="Proteomes" id="UP000708576"/>
    </source>
</evidence>
<gene>
    <name evidence="2" type="ORF">KEM10_22825</name>
</gene>
<organism evidence="2 3">
    <name type="scientific">Carboxylicivirga linearis</name>
    <dbReference type="NCBI Taxonomy" id="1628157"/>
    <lineage>
        <taxon>Bacteria</taxon>
        <taxon>Pseudomonadati</taxon>
        <taxon>Bacteroidota</taxon>
        <taxon>Bacteroidia</taxon>
        <taxon>Marinilabiliales</taxon>
        <taxon>Marinilabiliaceae</taxon>
        <taxon>Carboxylicivirga</taxon>
    </lineage>
</organism>